<gene>
    <name evidence="5" type="ORF">CAUJ_LOCUS10322</name>
</gene>
<proteinExistence type="predicted"/>
<feature type="region of interest" description="Disordered" evidence="3">
    <location>
        <begin position="220"/>
        <end position="258"/>
    </location>
</feature>
<keyword evidence="2" id="KW-0677">Repeat</keyword>
<sequence length="490" mass="55463">MGIDSYNSTVKMRLANAPKTRILQLKDSALRKFPQEIEQFSNVLRNLDLSDNYVDELPQWIGKFTQLKQFNMSRNLLDAITDEIGTLDKLETFIVQNNKLLSTPKSLANCVSLKTVDFSNNWLTEFPLGLCSFSLTNLETVNLSGNRIEQIPNEIEEFKAITLSLTKNRLRTINSDKIVKCQRIKVLQLDENQLSRFEIESLLEEAPKTWKITSQNNLSKAEDKAEDMGNDSSKPRSSAGSGGLKKIIGKSGPSTSTVNKHLEMASKSRILQLKGSGLKKVPEEVEQLAEIIRTLDLSENKIREIPSFIGGFSQLKQLHFSNNVLESLPDEIGQMKKLEILNLGGNKLKTLPDTIAGCTDLRSIDLSSNEFAVFPRALFCVMQIDFVNLNSNCIEELPDEIGDLKAIELSLNQNRLRSLNATKLIECPRLRSLRVEENCLAKTEFTRELLEKSQISLIAFNGNLFQDREFQDLNGYEAYQDRYTATRRKM</sequence>
<evidence type="ECO:0000259" key="4">
    <source>
        <dbReference type="Pfam" id="PF23598"/>
    </source>
</evidence>
<dbReference type="Pfam" id="PF23598">
    <property type="entry name" value="LRR_14"/>
    <property type="match status" value="1"/>
</dbReference>
<evidence type="ECO:0000313" key="5">
    <source>
        <dbReference type="EMBL" id="CAD6194403.1"/>
    </source>
</evidence>
<feature type="compositionally biased region" description="Low complexity" evidence="3">
    <location>
        <begin position="244"/>
        <end position="254"/>
    </location>
</feature>
<evidence type="ECO:0000313" key="6">
    <source>
        <dbReference type="Proteomes" id="UP000835052"/>
    </source>
</evidence>
<dbReference type="SMART" id="SM00369">
    <property type="entry name" value="LRR_TYP"/>
    <property type="match status" value="7"/>
</dbReference>
<dbReference type="InterPro" id="IPR050216">
    <property type="entry name" value="LRR_domain-containing"/>
</dbReference>
<reference evidence="5" key="1">
    <citation type="submission" date="2020-10" db="EMBL/GenBank/DDBJ databases">
        <authorList>
            <person name="Kikuchi T."/>
        </authorList>
    </citation>
    <scope>NUCLEOTIDE SEQUENCE</scope>
    <source>
        <strain evidence="5">NKZ352</strain>
    </source>
</reference>
<dbReference type="EMBL" id="CAJGYM010000044">
    <property type="protein sequence ID" value="CAD6194403.1"/>
    <property type="molecule type" value="Genomic_DNA"/>
</dbReference>
<dbReference type="InterPro" id="IPR025875">
    <property type="entry name" value="Leu-rich_rpt_4"/>
</dbReference>
<name>A0A8S1HD38_9PELO</name>
<comment type="caution">
    <text evidence="5">The sequence shown here is derived from an EMBL/GenBank/DDBJ whole genome shotgun (WGS) entry which is preliminary data.</text>
</comment>
<feature type="domain" description="Disease resistance R13L4/SHOC-2-like LRR" evidence="4">
    <location>
        <begin position="259"/>
        <end position="362"/>
    </location>
</feature>
<dbReference type="SUPFAM" id="SSF52058">
    <property type="entry name" value="L domain-like"/>
    <property type="match status" value="2"/>
</dbReference>
<evidence type="ECO:0000256" key="3">
    <source>
        <dbReference type="SAM" id="MobiDB-lite"/>
    </source>
</evidence>
<evidence type="ECO:0000256" key="2">
    <source>
        <dbReference type="ARBA" id="ARBA00022737"/>
    </source>
</evidence>
<dbReference type="OrthoDB" id="1728874at2759"/>
<dbReference type="AlphaFoldDB" id="A0A8S1HD38"/>
<dbReference type="Pfam" id="PF12799">
    <property type="entry name" value="LRR_4"/>
    <property type="match status" value="1"/>
</dbReference>
<dbReference type="Proteomes" id="UP000835052">
    <property type="component" value="Unassembled WGS sequence"/>
</dbReference>
<keyword evidence="6" id="KW-1185">Reference proteome</keyword>
<dbReference type="PANTHER" id="PTHR48051:SF1">
    <property type="entry name" value="RAS SUPPRESSOR PROTEIN 1"/>
    <property type="match status" value="1"/>
</dbReference>
<keyword evidence="1" id="KW-0433">Leucine-rich repeat</keyword>
<dbReference type="Gene3D" id="3.80.10.10">
    <property type="entry name" value="Ribonuclease Inhibitor"/>
    <property type="match status" value="2"/>
</dbReference>
<evidence type="ECO:0000256" key="1">
    <source>
        <dbReference type="ARBA" id="ARBA00022614"/>
    </source>
</evidence>
<organism evidence="5 6">
    <name type="scientific">Caenorhabditis auriculariae</name>
    <dbReference type="NCBI Taxonomy" id="2777116"/>
    <lineage>
        <taxon>Eukaryota</taxon>
        <taxon>Metazoa</taxon>
        <taxon>Ecdysozoa</taxon>
        <taxon>Nematoda</taxon>
        <taxon>Chromadorea</taxon>
        <taxon>Rhabditida</taxon>
        <taxon>Rhabditina</taxon>
        <taxon>Rhabditomorpha</taxon>
        <taxon>Rhabditoidea</taxon>
        <taxon>Rhabditidae</taxon>
        <taxon>Peloderinae</taxon>
        <taxon>Caenorhabditis</taxon>
    </lineage>
</organism>
<accession>A0A8S1HD38</accession>
<dbReference type="PANTHER" id="PTHR48051">
    <property type="match status" value="1"/>
</dbReference>
<protein>
    <recommendedName>
        <fullName evidence="4">Disease resistance R13L4/SHOC-2-like LRR domain-containing protein</fullName>
    </recommendedName>
</protein>
<dbReference type="InterPro" id="IPR032675">
    <property type="entry name" value="LRR_dom_sf"/>
</dbReference>
<dbReference type="GO" id="GO:0005737">
    <property type="term" value="C:cytoplasm"/>
    <property type="evidence" value="ECO:0007669"/>
    <property type="project" value="TreeGrafter"/>
</dbReference>
<dbReference type="InterPro" id="IPR055414">
    <property type="entry name" value="LRR_R13L4/SHOC2-like"/>
</dbReference>
<dbReference type="InterPro" id="IPR003591">
    <property type="entry name" value="Leu-rich_rpt_typical-subtyp"/>
</dbReference>
<dbReference type="InterPro" id="IPR001611">
    <property type="entry name" value="Leu-rich_rpt"/>
</dbReference>
<dbReference type="PROSITE" id="PS51450">
    <property type="entry name" value="LRR"/>
    <property type="match status" value="1"/>
</dbReference>